<comment type="subcellular location">
    <subcellularLocation>
        <location evidence="1">Cell membrane</location>
        <topology evidence="1">Single-pass type I membrane protein</topology>
    </subcellularLocation>
</comment>
<feature type="chain" id="PRO_5043753719" description="Receptor activity modifying protein 1" evidence="12">
    <location>
        <begin position="26"/>
        <end position="178"/>
    </location>
</feature>
<evidence type="ECO:0000256" key="2">
    <source>
        <dbReference type="ARBA" id="ARBA00007087"/>
    </source>
</evidence>
<dbReference type="AlphaFoldDB" id="A0AAV7Q612"/>
<evidence type="ECO:0000256" key="12">
    <source>
        <dbReference type="SAM" id="SignalP"/>
    </source>
</evidence>
<dbReference type="PANTHER" id="PTHR14076">
    <property type="entry name" value="RECEPTOR ACTIVITY MODIFYING PROTEIN RAMP"/>
    <property type="match status" value="1"/>
</dbReference>
<keyword evidence="4" id="KW-1003">Cell membrane</keyword>
<evidence type="ECO:0000256" key="7">
    <source>
        <dbReference type="ARBA" id="ARBA00022989"/>
    </source>
</evidence>
<keyword evidence="3" id="KW-0813">Transport</keyword>
<organism evidence="13 14">
    <name type="scientific">Pleurodeles waltl</name>
    <name type="common">Iberian ribbed newt</name>
    <dbReference type="NCBI Taxonomy" id="8319"/>
    <lineage>
        <taxon>Eukaryota</taxon>
        <taxon>Metazoa</taxon>
        <taxon>Chordata</taxon>
        <taxon>Craniata</taxon>
        <taxon>Vertebrata</taxon>
        <taxon>Euteleostomi</taxon>
        <taxon>Amphibia</taxon>
        <taxon>Batrachia</taxon>
        <taxon>Caudata</taxon>
        <taxon>Salamandroidea</taxon>
        <taxon>Salamandridae</taxon>
        <taxon>Pleurodelinae</taxon>
        <taxon>Pleurodeles</taxon>
    </lineage>
</organism>
<evidence type="ECO:0000256" key="9">
    <source>
        <dbReference type="ARBA" id="ARBA00023157"/>
    </source>
</evidence>
<proteinExistence type="inferred from homology"/>
<evidence type="ECO:0000256" key="10">
    <source>
        <dbReference type="ARBA" id="ARBA00023170"/>
    </source>
</evidence>
<name>A0AAV7Q612_PLEWA</name>
<keyword evidence="6 12" id="KW-0732">Signal</keyword>
<dbReference type="GO" id="GO:0015026">
    <property type="term" value="F:coreceptor activity"/>
    <property type="evidence" value="ECO:0007669"/>
    <property type="project" value="InterPro"/>
</dbReference>
<dbReference type="GO" id="GO:0072659">
    <property type="term" value="P:protein localization to plasma membrane"/>
    <property type="evidence" value="ECO:0007669"/>
    <property type="project" value="TreeGrafter"/>
</dbReference>
<dbReference type="GO" id="GO:0006816">
    <property type="term" value="P:calcium ion transport"/>
    <property type="evidence" value="ECO:0007669"/>
    <property type="project" value="TreeGrafter"/>
</dbReference>
<dbReference type="GO" id="GO:0031623">
    <property type="term" value="P:receptor internalization"/>
    <property type="evidence" value="ECO:0007669"/>
    <property type="project" value="TreeGrafter"/>
</dbReference>
<evidence type="ECO:0000256" key="8">
    <source>
        <dbReference type="ARBA" id="ARBA00023136"/>
    </source>
</evidence>
<evidence type="ECO:0000256" key="3">
    <source>
        <dbReference type="ARBA" id="ARBA00022448"/>
    </source>
</evidence>
<keyword evidence="8 11" id="KW-0472">Membrane</keyword>
<dbReference type="GO" id="GO:0007186">
    <property type="term" value="P:G protein-coupled receptor signaling pathway"/>
    <property type="evidence" value="ECO:0007669"/>
    <property type="project" value="TreeGrafter"/>
</dbReference>
<protein>
    <recommendedName>
        <fullName evidence="15">Receptor activity modifying protein 1</fullName>
    </recommendedName>
</protein>
<evidence type="ECO:0008006" key="15">
    <source>
        <dbReference type="Google" id="ProtNLM"/>
    </source>
</evidence>
<dbReference type="Gene3D" id="1.10.150.510">
    <property type="entry name" value="Receptor activity modifying family"/>
    <property type="match status" value="1"/>
</dbReference>
<dbReference type="GO" id="GO:0006886">
    <property type="term" value="P:intracellular protein transport"/>
    <property type="evidence" value="ECO:0007669"/>
    <property type="project" value="InterPro"/>
</dbReference>
<feature type="transmembrane region" description="Helical" evidence="11">
    <location>
        <begin position="143"/>
        <end position="163"/>
    </location>
</feature>
<dbReference type="GO" id="GO:0032870">
    <property type="term" value="P:cellular response to hormone stimulus"/>
    <property type="evidence" value="ECO:0007669"/>
    <property type="project" value="TreeGrafter"/>
</dbReference>
<dbReference type="Pfam" id="PF04901">
    <property type="entry name" value="RAMP"/>
    <property type="match status" value="1"/>
</dbReference>
<dbReference type="GO" id="GO:0008277">
    <property type="term" value="P:regulation of G protein-coupled receptor signaling pathway"/>
    <property type="evidence" value="ECO:0007669"/>
    <property type="project" value="InterPro"/>
</dbReference>
<dbReference type="PANTHER" id="PTHR14076:SF7">
    <property type="entry name" value="RECEPTOR ACTIVITY-MODIFYING PROTEIN 1-LIKE"/>
    <property type="match status" value="1"/>
</dbReference>
<keyword evidence="7 11" id="KW-1133">Transmembrane helix</keyword>
<dbReference type="GO" id="GO:0009986">
    <property type="term" value="C:cell surface"/>
    <property type="evidence" value="ECO:0007669"/>
    <property type="project" value="TreeGrafter"/>
</dbReference>
<dbReference type="Proteomes" id="UP001066276">
    <property type="component" value="Chromosome 6"/>
</dbReference>
<keyword evidence="14" id="KW-1185">Reference proteome</keyword>
<dbReference type="EMBL" id="JANPWB010000010">
    <property type="protein sequence ID" value="KAJ1136017.1"/>
    <property type="molecule type" value="Genomic_DNA"/>
</dbReference>
<dbReference type="GO" id="GO:0043235">
    <property type="term" value="C:receptor complex"/>
    <property type="evidence" value="ECO:0007669"/>
    <property type="project" value="TreeGrafter"/>
</dbReference>
<keyword evidence="9" id="KW-1015">Disulfide bond</keyword>
<sequence>MKHPSCCLFFLLVFWGSGNLAHGNADDTVEAESPFEEDEVDAYLQQADSGGNCSDSYPDMLLYCWIGFNAAMMAAQEENWCYWPLIARIYSDLSECTDYAAHQLHCYWPNPEMERFFLRIHMDFFSSCPAPSAPFSDPPMGHIIVMTLVPTCLIAPAIALLIWKNSRPHVENVDLMKR</sequence>
<evidence type="ECO:0000256" key="1">
    <source>
        <dbReference type="ARBA" id="ARBA00004251"/>
    </source>
</evidence>
<evidence type="ECO:0000313" key="13">
    <source>
        <dbReference type="EMBL" id="KAJ1136017.1"/>
    </source>
</evidence>
<evidence type="ECO:0000256" key="5">
    <source>
        <dbReference type="ARBA" id="ARBA00022692"/>
    </source>
</evidence>
<keyword evidence="5 11" id="KW-0812">Transmembrane</keyword>
<reference evidence="13" key="1">
    <citation type="journal article" date="2022" name="bioRxiv">
        <title>Sequencing and chromosome-scale assembly of the giantPleurodeles waltlgenome.</title>
        <authorList>
            <person name="Brown T."/>
            <person name="Elewa A."/>
            <person name="Iarovenko S."/>
            <person name="Subramanian E."/>
            <person name="Araus A.J."/>
            <person name="Petzold A."/>
            <person name="Susuki M."/>
            <person name="Suzuki K.-i.T."/>
            <person name="Hayashi T."/>
            <person name="Toyoda A."/>
            <person name="Oliveira C."/>
            <person name="Osipova E."/>
            <person name="Leigh N.D."/>
            <person name="Simon A."/>
            <person name="Yun M.H."/>
        </authorList>
    </citation>
    <scope>NUCLEOTIDE SEQUENCE</scope>
    <source>
        <strain evidence="13">20211129_DDA</strain>
        <tissue evidence="13">Liver</tissue>
    </source>
</reference>
<gene>
    <name evidence="13" type="ORF">NDU88_002444</name>
</gene>
<comment type="caution">
    <text evidence="13">The sequence shown here is derived from an EMBL/GenBank/DDBJ whole genome shotgun (WGS) entry which is preliminary data.</text>
</comment>
<dbReference type="InterPro" id="IPR006985">
    <property type="entry name" value="RAMP"/>
</dbReference>
<keyword evidence="10" id="KW-0675">Receptor</keyword>
<evidence type="ECO:0000313" key="14">
    <source>
        <dbReference type="Proteomes" id="UP001066276"/>
    </source>
</evidence>
<accession>A0AAV7Q612</accession>
<dbReference type="GO" id="GO:0005886">
    <property type="term" value="C:plasma membrane"/>
    <property type="evidence" value="ECO:0007669"/>
    <property type="project" value="UniProtKB-SubCell"/>
</dbReference>
<evidence type="ECO:0000256" key="11">
    <source>
        <dbReference type="SAM" id="Phobius"/>
    </source>
</evidence>
<dbReference type="InterPro" id="IPR038126">
    <property type="entry name" value="RAMP_sf"/>
</dbReference>
<evidence type="ECO:0000256" key="4">
    <source>
        <dbReference type="ARBA" id="ARBA00022475"/>
    </source>
</evidence>
<feature type="signal peptide" evidence="12">
    <location>
        <begin position="1"/>
        <end position="25"/>
    </location>
</feature>
<evidence type="ECO:0000256" key="6">
    <source>
        <dbReference type="ARBA" id="ARBA00022729"/>
    </source>
</evidence>
<comment type="similarity">
    <text evidence="2">Belongs to the RAMP family.</text>
</comment>